<organism evidence="1 2">
    <name type="scientific">OM182 bacterium</name>
    <dbReference type="NCBI Taxonomy" id="2510334"/>
    <lineage>
        <taxon>Bacteria</taxon>
        <taxon>Pseudomonadati</taxon>
        <taxon>Pseudomonadota</taxon>
        <taxon>Gammaproteobacteria</taxon>
        <taxon>OMG group</taxon>
        <taxon>OM182 clade</taxon>
    </lineage>
</organism>
<dbReference type="EMBL" id="SHAG01000025">
    <property type="protein sequence ID" value="RZO75782.1"/>
    <property type="molecule type" value="Genomic_DNA"/>
</dbReference>
<comment type="caution">
    <text evidence="1">The sequence shown here is derived from an EMBL/GenBank/DDBJ whole genome shotgun (WGS) entry which is preliminary data.</text>
</comment>
<evidence type="ECO:0000313" key="2">
    <source>
        <dbReference type="Proteomes" id="UP000316199"/>
    </source>
</evidence>
<reference evidence="1 2" key="1">
    <citation type="submission" date="2019-02" db="EMBL/GenBank/DDBJ databases">
        <title>Prokaryotic population dynamics and viral predation in marine succession experiment using metagenomics: the confinement effect.</title>
        <authorList>
            <person name="Haro-Moreno J.M."/>
            <person name="Rodriguez-Valera F."/>
            <person name="Lopez-Perez M."/>
        </authorList>
    </citation>
    <scope>NUCLEOTIDE SEQUENCE [LARGE SCALE GENOMIC DNA]</scope>
    <source>
        <strain evidence="1">MED-G157</strain>
    </source>
</reference>
<dbReference type="AlphaFoldDB" id="A0A520RZY1"/>
<dbReference type="Proteomes" id="UP000316199">
    <property type="component" value="Unassembled WGS sequence"/>
</dbReference>
<proteinExistence type="predicted"/>
<dbReference type="Gene3D" id="3.20.20.140">
    <property type="entry name" value="Metal-dependent hydrolases"/>
    <property type="match status" value="1"/>
</dbReference>
<evidence type="ECO:0000313" key="1">
    <source>
        <dbReference type="EMBL" id="RZO75782.1"/>
    </source>
</evidence>
<protein>
    <submittedName>
        <fullName evidence="1">DUF3604 domain-containing protein</fullName>
    </submittedName>
</protein>
<gene>
    <name evidence="1" type="ORF">EVA68_06135</name>
</gene>
<name>A0A520RZY1_9GAMM</name>
<dbReference type="InterPro" id="IPR022028">
    <property type="entry name" value="DUF3604"/>
</dbReference>
<accession>A0A520RZY1</accession>
<dbReference type="Pfam" id="PF12228">
    <property type="entry name" value="DUF3604"/>
    <property type="match status" value="1"/>
</dbReference>
<sequence length="607" mass="67489">MDSTWAEHDSAPTREAYSPYVDHSYPTRVYWGDTHVHTSNSSDAFVAGARLTPDDAYRFARGKTISGNNGKPIKLIRPLDFLMVSDHAENLGVLSRLAAYDNNVPDTEDGRYWAKVLNEIPTLEQMYEAKTLSSFNEMKSRRYSATGARHADYELDDRFKQLVWDEVVASAERHNEPGSFTAFIGYEWSATSPVPGGKGSMVHRNVLFEGGADQAQRVLPYSRFDSSDPEDLWNYLENYEAMTGGRVLAIPHNTNLSGGNMFRLSTFTGQPFTTEYAQIRSRWEPVVEVTQYKGDGETHPLVSPDDEFADFEQTYPTDLQSANSYARPALKKGLALQAKLGVNPFKFGMIGSTDTHNGISTAREKNYLGAGGMDEPGPFRMMGGARNTNAAGYVAVWAKENTRTSLFDGMRRREVYASTGPRITIRFFGGWNFTGDDSIAPELAEIGYSGGVPMGGDLTLAPKGKSPCFLIRAVRDPDGANLDRIQMVKGWLDGSGELREKVYDVALADNRKPNAAGIAPSVGSTVDVEKAIYTNSIGDPELAVVWADPDFNRDELAFYYLRVLEIPTPRWTAYDAKFFDLKDLPDETPMVTQERAYTSPIWYTPSF</sequence>